<sequence>MSSPFDPETFGLLIQDTIHNSYEASSSCSPDIRQLFIQALGSSPPKSSQETIVATKHSFFHTIENNLFEITSEEILDTFVPMTSNTVTGKVFLFTYYQNHKNYKITCEFIPSSMIADVFNKKFYGIDTNLSGQQQRPFVEFPNEYQVDFEFFLKPYLDIHLAQFFIQNNQSDLFEYLNYEDEEVEVNDKKEAYPCKWTKEITEEFLRILKNKIQELERCGSISKNISKKHWQFVSKELKVLNKAHNYTDEQCA</sequence>
<gene>
    <name evidence="1" type="ORF">FWILDA_LOCUS18911</name>
</gene>
<comment type="caution">
    <text evidence="1">The sequence shown here is derived from an EMBL/GenBank/DDBJ whole genome shotgun (WGS) entry which is preliminary data.</text>
</comment>
<dbReference type="AlphaFoldDB" id="A0A9W4TB83"/>
<name>A0A9W4TB83_9GLOM</name>
<feature type="non-terminal residue" evidence="1">
    <location>
        <position position="1"/>
    </location>
</feature>
<keyword evidence="2" id="KW-1185">Reference proteome</keyword>
<proteinExistence type="predicted"/>
<evidence type="ECO:0000313" key="1">
    <source>
        <dbReference type="EMBL" id="CAI2199114.1"/>
    </source>
</evidence>
<reference evidence="1" key="1">
    <citation type="submission" date="2022-08" db="EMBL/GenBank/DDBJ databases">
        <authorList>
            <person name="Kallberg Y."/>
            <person name="Tangrot J."/>
            <person name="Rosling A."/>
        </authorList>
    </citation>
    <scope>NUCLEOTIDE SEQUENCE</scope>
    <source>
        <strain evidence="1">Wild A</strain>
    </source>
</reference>
<accession>A0A9W4TB83</accession>
<dbReference type="OrthoDB" id="2307154at2759"/>
<evidence type="ECO:0000313" key="2">
    <source>
        <dbReference type="Proteomes" id="UP001153678"/>
    </source>
</evidence>
<protein>
    <submittedName>
        <fullName evidence="1">8659_t:CDS:1</fullName>
    </submittedName>
</protein>
<dbReference type="EMBL" id="CAMKVN010020308">
    <property type="protein sequence ID" value="CAI2199114.1"/>
    <property type="molecule type" value="Genomic_DNA"/>
</dbReference>
<dbReference type="Proteomes" id="UP001153678">
    <property type="component" value="Unassembled WGS sequence"/>
</dbReference>
<organism evidence="1 2">
    <name type="scientific">Funneliformis geosporum</name>
    <dbReference type="NCBI Taxonomy" id="1117311"/>
    <lineage>
        <taxon>Eukaryota</taxon>
        <taxon>Fungi</taxon>
        <taxon>Fungi incertae sedis</taxon>
        <taxon>Mucoromycota</taxon>
        <taxon>Glomeromycotina</taxon>
        <taxon>Glomeromycetes</taxon>
        <taxon>Glomerales</taxon>
        <taxon>Glomeraceae</taxon>
        <taxon>Funneliformis</taxon>
    </lineage>
</organism>